<proteinExistence type="inferred from homology"/>
<evidence type="ECO:0000256" key="6">
    <source>
        <dbReference type="ARBA" id="ARBA00050943"/>
    </source>
</evidence>
<dbReference type="RefSeq" id="WP_090074513.1">
    <property type="nucleotide sequence ID" value="NZ_FOVR01000011.1"/>
</dbReference>
<dbReference type="PANTHER" id="PTHR11066">
    <property type="entry name" value="ACYL-COA THIOESTERASE"/>
    <property type="match status" value="1"/>
</dbReference>
<dbReference type="STRING" id="655353.SAMN04488056_11137"/>
<dbReference type="Gene3D" id="2.40.160.210">
    <property type="entry name" value="Acyl-CoA thioesterase, double hotdog domain"/>
    <property type="match status" value="1"/>
</dbReference>
<evidence type="ECO:0000256" key="7">
    <source>
        <dbReference type="ARBA" id="ARBA00071120"/>
    </source>
</evidence>
<dbReference type="GO" id="GO:0047617">
    <property type="term" value="F:fatty acyl-CoA hydrolase activity"/>
    <property type="evidence" value="ECO:0007669"/>
    <property type="project" value="UniProtKB-EC"/>
</dbReference>
<evidence type="ECO:0000256" key="4">
    <source>
        <dbReference type="ARBA" id="ARBA00023098"/>
    </source>
</evidence>
<dbReference type="EC" id="3.1.2.20" evidence="5"/>
<dbReference type="InterPro" id="IPR029069">
    <property type="entry name" value="HotDog_dom_sf"/>
</dbReference>
<reference evidence="11 12" key="1">
    <citation type="submission" date="2016-10" db="EMBL/GenBank/DDBJ databases">
        <authorList>
            <person name="de Groot N.N."/>
        </authorList>
    </citation>
    <scope>NUCLEOTIDE SEQUENCE [LARGE SCALE GENOMIC DNA]</scope>
    <source>
        <strain evidence="11 12">CGMCC 1.9157</strain>
    </source>
</reference>
<keyword evidence="4" id="KW-0443">Lipid metabolism</keyword>
<dbReference type="InterPro" id="IPR003703">
    <property type="entry name" value="Acyl_CoA_thio"/>
</dbReference>
<dbReference type="GO" id="GO:0006637">
    <property type="term" value="P:acyl-CoA metabolic process"/>
    <property type="evidence" value="ECO:0007669"/>
    <property type="project" value="InterPro"/>
</dbReference>
<dbReference type="CDD" id="cd03444">
    <property type="entry name" value="Thioesterase_II_repeat1"/>
    <property type="match status" value="1"/>
</dbReference>
<dbReference type="EMBL" id="FOVR01000011">
    <property type="protein sequence ID" value="SFO69547.1"/>
    <property type="molecule type" value="Genomic_DNA"/>
</dbReference>
<comment type="similarity">
    <text evidence="1">Belongs to the C/M/P thioester hydrolase family.</text>
</comment>
<accession>A0A1I5J9W4</accession>
<feature type="domain" description="Acyl-CoA thioesterase 2 C-terminal" evidence="9">
    <location>
        <begin position="150"/>
        <end position="281"/>
    </location>
</feature>
<dbReference type="Proteomes" id="UP000199236">
    <property type="component" value="Unassembled WGS sequence"/>
</dbReference>
<dbReference type="FunFam" id="2.40.160.210:FF:000001">
    <property type="entry name" value="Acyl-CoA thioesterase II"/>
    <property type="match status" value="1"/>
</dbReference>
<organism evidence="11 12">
    <name type="scientific">Cohaesibacter marisflavi</name>
    <dbReference type="NCBI Taxonomy" id="655353"/>
    <lineage>
        <taxon>Bacteria</taxon>
        <taxon>Pseudomonadati</taxon>
        <taxon>Pseudomonadota</taxon>
        <taxon>Alphaproteobacteria</taxon>
        <taxon>Hyphomicrobiales</taxon>
        <taxon>Cohaesibacteraceae</taxon>
    </lineage>
</organism>
<sequence length="287" mass="32394">MTSAIDTLLSILDLETLETDLFRGMSPQDGWQRVFGGQVIGQALVAASRTVEAERSAHSLHCYFMRPGDPKTPIIYEVDRLRNGRSFSTRRVLGIQHGKAIFNMAASFHKKEEGLSHQIELPDIPGPEDLPSEEEVYESYVAKAPDNIKAYFRRERPIELRPINMEHYVTRKKLEPQQLIWVRTTSKLPDDPAIHKCALAYASDMTLLDTSLFAHGLSVFSKTISAASLDHAMWFHGDFRADEWLLYCQDSPWAGGGRGFNRGSLYRRDGTLVASAAQEGLIREIDR</sequence>
<keyword evidence="3" id="KW-0378">Hydrolase</keyword>
<dbReference type="Pfam" id="PF13622">
    <property type="entry name" value="4HBT_3"/>
    <property type="match status" value="1"/>
</dbReference>
<evidence type="ECO:0000313" key="11">
    <source>
        <dbReference type="EMBL" id="SFO69547.1"/>
    </source>
</evidence>
<evidence type="ECO:0000256" key="8">
    <source>
        <dbReference type="ARBA" id="ARBA00079653"/>
    </source>
</evidence>
<dbReference type="InterPro" id="IPR042171">
    <property type="entry name" value="Acyl-CoA_hotdog"/>
</dbReference>
<dbReference type="NCBIfam" id="TIGR00189">
    <property type="entry name" value="tesB"/>
    <property type="match status" value="1"/>
</dbReference>
<dbReference type="Pfam" id="PF02551">
    <property type="entry name" value="Acyl_CoA_thio"/>
    <property type="match status" value="1"/>
</dbReference>
<evidence type="ECO:0000256" key="5">
    <source>
        <dbReference type="ARBA" id="ARBA00038894"/>
    </source>
</evidence>
<gene>
    <name evidence="11" type="ORF">SAMN04488056_11137</name>
</gene>
<evidence type="ECO:0000259" key="9">
    <source>
        <dbReference type="Pfam" id="PF02551"/>
    </source>
</evidence>
<name>A0A1I5J9W4_9HYPH</name>
<evidence type="ECO:0000256" key="3">
    <source>
        <dbReference type="ARBA" id="ARBA00022801"/>
    </source>
</evidence>
<feature type="domain" description="Acyl-CoA thioesterase-like N-terminal HotDog" evidence="10">
    <location>
        <begin position="30"/>
        <end position="109"/>
    </location>
</feature>
<dbReference type="SUPFAM" id="SSF54637">
    <property type="entry name" value="Thioesterase/thiol ester dehydrase-isomerase"/>
    <property type="match status" value="2"/>
</dbReference>
<dbReference type="InterPro" id="IPR025652">
    <property type="entry name" value="TesB_C"/>
</dbReference>
<dbReference type="OrthoDB" id="9781019at2"/>
<dbReference type="CDD" id="cd03445">
    <property type="entry name" value="Thioesterase_II_repeat2"/>
    <property type="match status" value="1"/>
</dbReference>
<keyword evidence="12" id="KW-1185">Reference proteome</keyword>
<protein>
    <recommendedName>
        <fullName evidence="7">Acyl-CoA thioesterase 2</fullName>
        <ecNumber evidence="5">3.1.2.20</ecNumber>
    </recommendedName>
    <alternativeName>
        <fullName evidence="8">Thioesterase II</fullName>
    </alternativeName>
</protein>
<evidence type="ECO:0000256" key="1">
    <source>
        <dbReference type="ARBA" id="ARBA00006538"/>
    </source>
</evidence>
<comment type="catalytic activity">
    <reaction evidence="6">
        <text>a fatty acyl-CoA + H2O = a fatty acid + CoA + H(+)</text>
        <dbReference type="Rhea" id="RHEA:16781"/>
        <dbReference type="ChEBI" id="CHEBI:15377"/>
        <dbReference type="ChEBI" id="CHEBI:15378"/>
        <dbReference type="ChEBI" id="CHEBI:28868"/>
        <dbReference type="ChEBI" id="CHEBI:57287"/>
        <dbReference type="ChEBI" id="CHEBI:77636"/>
        <dbReference type="EC" id="3.1.2.20"/>
    </reaction>
    <physiologicalReaction direction="left-to-right" evidence="6">
        <dbReference type="Rhea" id="RHEA:16782"/>
    </physiologicalReaction>
</comment>
<evidence type="ECO:0000313" key="12">
    <source>
        <dbReference type="Proteomes" id="UP000199236"/>
    </source>
</evidence>
<comment type="subunit">
    <text evidence="2">Homotetramer.</text>
</comment>
<dbReference type="AlphaFoldDB" id="A0A1I5J9W4"/>
<evidence type="ECO:0000259" key="10">
    <source>
        <dbReference type="Pfam" id="PF13622"/>
    </source>
</evidence>
<dbReference type="GO" id="GO:0009062">
    <property type="term" value="P:fatty acid catabolic process"/>
    <property type="evidence" value="ECO:0007669"/>
    <property type="project" value="TreeGrafter"/>
</dbReference>
<dbReference type="PANTHER" id="PTHR11066:SF34">
    <property type="entry name" value="ACYL-COENZYME A THIOESTERASE 8"/>
    <property type="match status" value="1"/>
</dbReference>
<dbReference type="InterPro" id="IPR049449">
    <property type="entry name" value="TesB_ACOT8-like_N"/>
</dbReference>
<evidence type="ECO:0000256" key="2">
    <source>
        <dbReference type="ARBA" id="ARBA00011881"/>
    </source>
</evidence>